<dbReference type="Pfam" id="PF13843">
    <property type="entry name" value="DDE_Tnp_1_7"/>
    <property type="match status" value="1"/>
</dbReference>
<dbReference type="PANTHER" id="PTHR46599:SF3">
    <property type="entry name" value="PIGGYBAC TRANSPOSABLE ELEMENT-DERIVED PROTEIN 4"/>
    <property type="match status" value="1"/>
</dbReference>
<protein>
    <submittedName>
        <fullName evidence="2">PiggyBac transposable element-derived protein 4-like</fullName>
    </submittedName>
</protein>
<evidence type="ECO:0000313" key="2">
    <source>
        <dbReference type="EMBL" id="GFO04142.1"/>
    </source>
</evidence>
<evidence type="ECO:0000259" key="1">
    <source>
        <dbReference type="Pfam" id="PF13843"/>
    </source>
</evidence>
<organism evidence="2 3">
    <name type="scientific">Plakobranchus ocellatus</name>
    <dbReference type="NCBI Taxonomy" id="259542"/>
    <lineage>
        <taxon>Eukaryota</taxon>
        <taxon>Metazoa</taxon>
        <taxon>Spiralia</taxon>
        <taxon>Lophotrochozoa</taxon>
        <taxon>Mollusca</taxon>
        <taxon>Gastropoda</taxon>
        <taxon>Heterobranchia</taxon>
        <taxon>Euthyneura</taxon>
        <taxon>Panpulmonata</taxon>
        <taxon>Sacoglossa</taxon>
        <taxon>Placobranchoidea</taxon>
        <taxon>Plakobranchidae</taxon>
        <taxon>Plakobranchus</taxon>
    </lineage>
</organism>
<dbReference type="InterPro" id="IPR029526">
    <property type="entry name" value="PGBD"/>
</dbReference>
<name>A0AAV4AAW7_9GAST</name>
<dbReference type="EMBL" id="BLXT01003735">
    <property type="protein sequence ID" value="GFO04142.1"/>
    <property type="molecule type" value="Genomic_DNA"/>
</dbReference>
<reference evidence="2 3" key="1">
    <citation type="journal article" date="2021" name="Elife">
        <title>Chloroplast acquisition without the gene transfer in kleptoplastic sea slugs, Plakobranchus ocellatus.</title>
        <authorList>
            <person name="Maeda T."/>
            <person name="Takahashi S."/>
            <person name="Yoshida T."/>
            <person name="Shimamura S."/>
            <person name="Takaki Y."/>
            <person name="Nagai Y."/>
            <person name="Toyoda A."/>
            <person name="Suzuki Y."/>
            <person name="Arimoto A."/>
            <person name="Ishii H."/>
            <person name="Satoh N."/>
            <person name="Nishiyama T."/>
            <person name="Hasebe M."/>
            <person name="Maruyama T."/>
            <person name="Minagawa J."/>
            <person name="Obokata J."/>
            <person name="Shigenobu S."/>
        </authorList>
    </citation>
    <scope>NUCLEOTIDE SEQUENCE [LARGE SCALE GENOMIC DNA]</scope>
</reference>
<dbReference type="Proteomes" id="UP000735302">
    <property type="component" value="Unassembled WGS sequence"/>
</dbReference>
<evidence type="ECO:0000313" key="3">
    <source>
        <dbReference type="Proteomes" id="UP000735302"/>
    </source>
</evidence>
<proteinExistence type="predicted"/>
<feature type="domain" description="PiggyBac transposable element-derived protein" evidence="1">
    <location>
        <begin position="4"/>
        <end position="129"/>
    </location>
</feature>
<dbReference type="AlphaFoldDB" id="A0AAV4AAW7"/>
<comment type="caution">
    <text evidence="2">The sequence shown here is derived from an EMBL/GenBank/DDBJ whole genome shotgun (WGS) entry which is preliminary data.</text>
</comment>
<keyword evidence="3" id="KW-1185">Reference proteome</keyword>
<dbReference type="PANTHER" id="PTHR46599">
    <property type="entry name" value="PIGGYBAC TRANSPOSABLE ELEMENT-DERIVED PROTEIN 4"/>
    <property type="match status" value="1"/>
</dbReference>
<sequence length="147" mass="16627">MDEDRGHKLFTNNFYTNPPLYKKLKEKNIGACGTVLDNAQGYPQQLKMKIGDPPVFAKWQDLLVAIFHDSKRLSNLTSVGDNSTQIKRIRDRKSPGGFRNILKPTIAQNYNNHMAGVDHFDQLKGNYNYPHQVVHHNSTAVAPAPNL</sequence>
<gene>
    <name evidence="2" type="ORF">PoB_003064700</name>
</gene>
<accession>A0AAV4AAW7</accession>